<keyword evidence="1" id="KW-0812">Transmembrane</keyword>
<evidence type="ECO:0000313" key="3">
    <source>
        <dbReference type="Proteomes" id="UP000185895"/>
    </source>
</evidence>
<keyword evidence="1" id="KW-0472">Membrane</keyword>
<keyword evidence="3" id="KW-1185">Reference proteome</keyword>
<dbReference type="STRING" id="1262585.BJI46_04000"/>
<dbReference type="AlphaFoldDB" id="A0A1E7R2R3"/>
<evidence type="ECO:0000313" key="2">
    <source>
        <dbReference type="EMBL" id="OEY93614.1"/>
    </source>
</evidence>
<name>A0A1E7R2R3_9GAMM</name>
<reference evidence="2 3" key="1">
    <citation type="submission" date="2016-09" db="EMBL/GenBank/DDBJ databases">
        <authorList>
            <person name="Capua I."/>
            <person name="De Benedictis P."/>
            <person name="Joannis T."/>
            <person name="Lombin L.H."/>
            <person name="Cattoli G."/>
        </authorList>
    </citation>
    <scope>NUCLEOTIDE SEQUENCE [LARGE SCALE GENOMIC DNA]</scope>
    <source>
        <strain evidence="2 3">ANC 4671</strain>
    </source>
</reference>
<dbReference type="EMBL" id="MKKK01000045">
    <property type="protein sequence ID" value="OEY93614.1"/>
    <property type="molecule type" value="Genomic_DNA"/>
</dbReference>
<dbReference type="RefSeq" id="WP_070070429.1">
    <property type="nucleotide sequence ID" value="NZ_MKKK01000045.1"/>
</dbReference>
<proteinExistence type="predicted"/>
<evidence type="ECO:0008006" key="4">
    <source>
        <dbReference type="Google" id="ProtNLM"/>
    </source>
</evidence>
<evidence type="ECO:0000256" key="1">
    <source>
        <dbReference type="SAM" id="Phobius"/>
    </source>
</evidence>
<gene>
    <name evidence="2" type="ORF">BJI46_04000</name>
</gene>
<dbReference type="OrthoDB" id="6699489at2"/>
<protein>
    <recommendedName>
        <fullName evidence="4">DUF3137 domain-containing protein</fullName>
    </recommendedName>
</protein>
<accession>A0A1E7R2R3</accession>
<comment type="caution">
    <text evidence="2">The sequence shown here is derived from an EMBL/GenBank/DDBJ whole genome shotgun (WGS) entry which is preliminary data.</text>
</comment>
<sequence length="361" mass="42248">MPIENLQEHWRLHRRMNKKVWNNVERLRRIALNATSKQDILDALHPWRLSPLLTFNNTWSYILLALSVVLTGAATFYFYQTGLWLLFLWIIGFTAGCYAYLSIEQPEYIERVIQMLAHKTLQFQYDFKFNEFPPLGVDLNNPSYLLTLIKNQFDCFQQGRSDNEIIDFAGTTWQVNEDLYPVLLVHYIAITEVTLSDKNGNEYTKQIETQRWGACVFNMPNLAVVISNKNQNFPSYPVEWDSSDIGFNQQFYLAGQSEYELAKSLTPQRILALAEHLQDMRGCLMFHHQLNIMCYLSEQNIFKIKPPKKAITDISQLRGFLRTLQAPHYECMQKNLVALIPYFQNKNLLDKSKDDKVIPLQ</sequence>
<dbReference type="Proteomes" id="UP000185895">
    <property type="component" value="Unassembled WGS sequence"/>
</dbReference>
<keyword evidence="1" id="KW-1133">Transmembrane helix</keyword>
<organism evidence="2 3">
    <name type="scientific">Acinetobacter qingfengensis</name>
    <dbReference type="NCBI Taxonomy" id="1262585"/>
    <lineage>
        <taxon>Bacteria</taxon>
        <taxon>Pseudomonadati</taxon>
        <taxon>Pseudomonadota</taxon>
        <taxon>Gammaproteobacteria</taxon>
        <taxon>Moraxellales</taxon>
        <taxon>Moraxellaceae</taxon>
        <taxon>Acinetobacter</taxon>
    </lineage>
</organism>
<feature type="transmembrane region" description="Helical" evidence="1">
    <location>
        <begin position="58"/>
        <end position="78"/>
    </location>
</feature>
<feature type="transmembrane region" description="Helical" evidence="1">
    <location>
        <begin position="83"/>
        <end position="101"/>
    </location>
</feature>